<dbReference type="PROSITE" id="PS50878">
    <property type="entry name" value="RT_POL"/>
    <property type="match status" value="1"/>
</dbReference>
<dbReference type="InterPro" id="IPR041373">
    <property type="entry name" value="RT_RNaseH"/>
</dbReference>
<name>A0ABQ9HJI2_9NEOP</name>
<gene>
    <name evidence="8" type="ORF">PR048_016360</name>
</gene>
<proteinExistence type="predicted"/>
<keyword evidence="9" id="KW-1185">Reference proteome</keyword>
<evidence type="ECO:0000256" key="2">
    <source>
        <dbReference type="ARBA" id="ARBA00022695"/>
    </source>
</evidence>
<dbReference type="PANTHER" id="PTHR37984:SF13">
    <property type="entry name" value="RIBONUCLEASE H"/>
    <property type="match status" value="1"/>
</dbReference>
<evidence type="ECO:0000259" key="7">
    <source>
        <dbReference type="PROSITE" id="PS50878"/>
    </source>
</evidence>
<keyword evidence="5" id="KW-0378">Hydrolase</keyword>
<organism evidence="8 9">
    <name type="scientific">Dryococelus australis</name>
    <dbReference type="NCBI Taxonomy" id="614101"/>
    <lineage>
        <taxon>Eukaryota</taxon>
        <taxon>Metazoa</taxon>
        <taxon>Ecdysozoa</taxon>
        <taxon>Arthropoda</taxon>
        <taxon>Hexapoda</taxon>
        <taxon>Insecta</taxon>
        <taxon>Pterygota</taxon>
        <taxon>Neoptera</taxon>
        <taxon>Polyneoptera</taxon>
        <taxon>Phasmatodea</taxon>
        <taxon>Verophasmatodea</taxon>
        <taxon>Anareolatae</taxon>
        <taxon>Phasmatidae</taxon>
        <taxon>Eurycanthinae</taxon>
        <taxon>Dryococelus</taxon>
    </lineage>
</organism>
<reference evidence="8 9" key="1">
    <citation type="submission" date="2023-02" db="EMBL/GenBank/DDBJ databases">
        <title>LHISI_Scaffold_Assembly.</title>
        <authorList>
            <person name="Stuart O.P."/>
            <person name="Cleave R."/>
            <person name="Magrath M.J.L."/>
            <person name="Mikheyev A.S."/>
        </authorList>
    </citation>
    <scope>NUCLEOTIDE SEQUENCE [LARGE SCALE GENOMIC DNA]</scope>
    <source>
        <strain evidence="8">Daus_M_001</strain>
        <tissue evidence="8">Leg muscle</tissue>
    </source>
</reference>
<dbReference type="InterPro" id="IPR043128">
    <property type="entry name" value="Rev_trsase/Diguanyl_cyclase"/>
</dbReference>
<evidence type="ECO:0000256" key="4">
    <source>
        <dbReference type="ARBA" id="ARBA00022759"/>
    </source>
</evidence>
<evidence type="ECO:0000256" key="3">
    <source>
        <dbReference type="ARBA" id="ARBA00022722"/>
    </source>
</evidence>
<feature type="domain" description="Reverse transcriptase" evidence="7">
    <location>
        <begin position="1"/>
        <end position="230"/>
    </location>
</feature>
<keyword evidence="6" id="KW-0695">RNA-directed DNA polymerase</keyword>
<keyword evidence="3" id="KW-0540">Nuclease</keyword>
<sequence>MFLMMVSDKQVRKCVIMFPQLFDGGLGKFSKKVVTLELKYNITKVFYDHIECCYSLLKTKLLRLYIIHPVVFTDWAMPIVPVIKSNGRVRICVFSKIDLSQAYQQLQFDETSQEICTITTHKILFRYKHLPFGVTSASAIHQSTMDQVLQGLEYIVSFRYDILVTGKDAEDHLKNLEQSSIVNKDKYQFFLRSILLLGHVVDQNGISTQTKKVEAVENPPKPLNVLHKSLPCIAMVMAPLYALIKEDCKWNCSVECDDAFATVFSHYEPDLHSLDSLRCITIWFGGSNLYPSGDEIPIAFASCTLTKAQQNYSQIDREELAIMCGVKRFSDCFYGRHFTLITDHKPILYILLGTQRHSADGSQ</sequence>
<evidence type="ECO:0000256" key="5">
    <source>
        <dbReference type="ARBA" id="ARBA00022801"/>
    </source>
</evidence>
<protein>
    <recommendedName>
        <fullName evidence="7">Reverse transcriptase domain-containing protein</fullName>
    </recommendedName>
</protein>
<dbReference type="SUPFAM" id="SSF56672">
    <property type="entry name" value="DNA/RNA polymerases"/>
    <property type="match status" value="1"/>
</dbReference>
<dbReference type="Pfam" id="PF00078">
    <property type="entry name" value="RVT_1"/>
    <property type="match status" value="1"/>
</dbReference>
<dbReference type="Gene3D" id="3.30.70.270">
    <property type="match status" value="1"/>
</dbReference>
<dbReference type="InterPro" id="IPR000477">
    <property type="entry name" value="RT_dom"/>
</dbReference>
<dbReference type="InterPro" id="IPR050951">
    <property type="entry name" value="Retrovirus_Pol_polyprotein"/>
</dbReference>
<keyword evidence="4" id="KW-0255">Endonuclease</keyword>
<evidence type="ECO:0000256" key="1">
    <source>
        <dbReference type="ARBA" id="ARBA00022679"/>
    </source>
</evidence>
<dbReference type="Gene3D" id="3.10.10.10">
    <property type="entry name" value="HIV Type 1 Reverse Transcriptase, subunit A, domain 1"/>
    <property type="match status" value="1"/>
</dbReference>
<evidence type="ECO:0000313" key="9">
    <source>
        <dbReference type="Proteomes" id="UP001159363"/>
    </source>
</evidence>
<keyword evidence="1" id="KW-0808">Transferase</keyword>
<dbReference type="Proteomes" id="UP001159363">
    <property type="component" value="Chromosome 4"/>
</dbReference>
<dbReference type="CDD" id="cd01647">
    <property type="entry name" value="RT_LTR"/>
    <property type="match status" value="1"/>
</dbReference>
<evidence type="ECO:0000256" key="6">
    <source>
        <dbReference type="ARBA" id="ARBA00022918"/>
    </source>
</evidence>
<keyword evidence="2" id="KW-0548">Nucleotidyltransferase</keyword>
<evidence type="ECO:0000313" key="8">
    <source>
        <dbReference type="EMBL" id="KAJ8884503.1"/>
    </source>
</evidence>
<dbReference type="InterPro" id="IPR043502">
    <property type="entry name" value="DNA/RNA_pol_sf"/>
</dbReference>
<accession>A0ABQ9HJI2</accession>
<comment type="caution">
    <text evidence="8">The sequence shown here is derived from an EMBL/GenBank/DDBJ whole genome shotgun (WGS) entry which is preliminary data.</text>
</comment>
<dbReference type="EMBL" id="JARBHB010000005">
    <property type="protein sequence ID" value="KAJ8884503.1"/>
    <property type="molecule type" value="Genomic_DNA"/>
</dbReference>
<dbReference type="PANTHER" id="PTHR37984">
    <property type="entry name" value="PROTEIN CBG26694"/>
    <property type="match status" value="1"/>
</dbReference>
<dbReference type="Pfam" id="PF17917">
    <property type="entry name" value="RT_RNaseH"/>
    <property type="match status" value="1"/>
</dbReference>